<dbReference type="EMBL" id="CP113836">
    <property type="protein sequence ID" value="WAL67741.1"/>
    <property type="molecule type" value="Genomic_DNA"/>
</dbReference>
<dbReference type="Pfam" id="PF13193">
    <property type="entry name" value="AMP-binding_C"/>
    <property type="match status" value="1"/>
</dbReference>
<dbReference type="PROSITE" id="PS00455">
    <property type="entry name" value="AMP_BINDING"/>
    <property type="match status" value="1"/>
</dbReference>
<dbReference type="Proteomes" id="UP001163203">
    <property type="component" value="Chromosome"/>
</dbReference>
<dbReference type="InterPro" id="IPR020845">
    <property type="entry name" value="AMP-binding_CS"/>
</dbReference>
<reference evidence="3" key="1">
    <citation type="submission" date="2022-11" db="EMBL/GenBank/DDBJ databases">
        <authorList>
            <person name="Mo P."/>
        </authorList>
    </citation>
    <scope>NUCLEOTIDE SEQUENCE</scope>
    <source>
        <strain evidence="3">HUAS 11-8</strain>
    </source>
</reference>
<dbReference type="InterPro" id="IPR000873">
    <property type="entry name" value="AMP-dep_synth/lig_dom"/>
</dbReference>
<dbReference type="Gene3D" id="3.40.50.12780">
    <property type="entry name" value="N-terminal domain of ligase-like"/>
    <property type="match status" value="1"/>
</dbReference>
<gene>
    <name evidence="3" type="ORF">ORV05_08190</name>
</gene>
<dbReference type="InterPro" id="IPR050237">
    <property type="entry name" value="ATP-dep_AMP-bd_enzyme"/>
</dbReference>
<dbReference type="RefSeq" id="WP_268757835.1">
    <property type="nucleotide sequence ID" value="NZ_CP113836.1"/>
</dbReference>
<proteinExistence type="predicted"/>
<protein>
    <submittedName>
        <fullName evidence="3">AMP-binding protein</fullName>
    </submittedName>
</protein>
<dbReference type="SUPFAM" id="SSF56801">
    <property type="entry name" value="Acetyl-CoA synthetase-like"/>
    <property type="match status" value="1"/>
</dbReference>
<feature type="domain" description="AMP-dependent synthetase/ligase" evidence="1">
    <location>
        <begin position="17"/>
        <end position="382"/>
    </location>
</feature>
<evidence type="ECO:0000259" key="1">
    <source>
        <dbReference type="Pfam" id="PF00501"/>
    </source>
</evidence>
<organism evidence="3 4">
    <name type="scientific">Amycolatopsis cynarae</name>
    <dbReference type="NCBI Taxonomy" id="2995223"/>
    <lineage>
        <taxon>Bacteria</taxon>
        <taxon>Bacillati</taxon>
        <taxon>Actinomycetota</taxon>
        <taxon>Actinomycetes</taxon>
        <taxon>Pseudonocardiales</taxon>
        <taxon>Pseudonocardiaceae</taxon>
        <taxon>Amycolatopsis</taxon>
    </lineage>
</organism>
<name>A0ABY7BA52_9PSEU</name>
<dbReference type="PANTHER" id="PTHR43767">
    <property type="entry name" value="LONG-CHAIN-FATTY-ACID--COA LIGASE"/>
    <property type="match status" value="1"/>
</dbReference>
<evidence type="ECO:0000313" key="3">
    <source>
        <dbReference type="EMBL" id="WAL67741.1"/>
    </source>
</evidence>
<keyword evidence="4" id="KW-1185">Reference proteome</keyword>
<dbReference type="InterPro" id="IPR042099">
    <property type="entry name" value="ANL_N_sf"/>
</dbReference>
<dbReference type="Gene3D" id="3.30.300.30">
    <property type="match status" value="1"/>
</dbReference>
<sequence>MTSGSLTLRDLFVPALDRFASQPAVTSEGITLSYREVVEQANGLARFLHDNGISPGTPVALMMGNGVEYVVADQAVLRCGGAKVPLNDMLGRRESQYILRDSGAVVAIATPSQLPNARAALADPEIPLRTLVIVGPAPTPCPPGTVSWEAAIGHGAATPPEVAVAPSDVGLIIYTGGTTGEPKGVVHTQQGLAVNVLGHVVEIGFGDDERLLLTSPLPHSAGFHLQAGMVKGAHSFVEPGFSPGMVVERIERDRVTFLFAVPTMIYRLLDHVATISRERDLDFSALRTILYGAAPITPERLTQGLATFGPVFMQLYGQSEAPNFITRLTREDHDPTKPQRLTSCGRPVALARVRIVDDEGNECPTGTVGEVIARTPYTMIRYHGLREKTAQTVRDGWLHTGDLGWVDDEGYLYLVDRKNDMIITGGMNVYSSEVENVIAQVDGVGQVAVVGIPDPVWGEAVVAFIVASPNRTIDPDVVTAHCREQLSRYKVPKKVRLVETLPLTAVGKLDKKVLRTIDSPR</sequence>
<evidence type="ECO:0000313" key="4">
    <source>
        <dbReference type="Proteomes" id="UP001163203"/>
    </source>
</evidence>
<dbReference type="InterPro" id="IPR025110">
    <property type="entry name" value="AMP-bd_C"/>
</dbReference>
<dbReference type="InterPro" id="IPR045851">
    <property type="entry name" value="AMP-bd_C_sf"/>
</dbReference>
<dbReference type="Pfam" id="PF00501">
    <property type="entry name" value="AMP-binding"/>
    <property type="match status" value="1"/>
</dbReference>
<dbReference type="PANTHER" id="PTHR43767:SF7">
    <property type="entry name" value="MEDIUM_LONG-CHAIN-FATTY-ACID--COA LIGASE FADD8"/>
    <property type="match status" value="1"/>
</dbReference>
<evidence type="ECO:0000259" key="2">
    <source>
        <dbReference type="Pfam" id="PF13193"/>
    </source>
</evidence>
<accession>A0ABY7BA52</accession>
<feature type="domain" description="AMP-binding enzyme C-terminal" evidence="2">
    <location>
        <begin position="433"/>
        <end position="508"/>
    </location>
</feature>